<comment type="caution">
    <text evidence="3">The sequence shown here is derived from an EMBL/GenBank/DDBJ whole genome shotgun (WGS) entry which is preliminary data.</text>
</comment>
<feature type="chain" id="PRO_5045257964" evidence="2">
    <location>
        <begin position="25"/>
        <end position="99"/>
    </location>
</feature>
<evidence type="ECO:0000313" key="3">
    <source>
        <dbReference type="EMBL" id="MFB9730918.1"/>
    </source>
</evidence>
<name>A0ABV5UZK6_9MICO</name>
<reference evidence="3 4" key="1">
    <citation type="submission" date="2024-09" db="EMBL/GenBank/DDBJ databases">
        <authorList>
            <person name="Sun Q."/>
            <person name="Mori K."/>
        </authorList>
    </citation>
    <scope>NUCLEOTIDE SEQUENCE [LARGE SCALE GENOMIC DNA]</scope>
    <source>
        <strain evidence="3 4">JCM 12763</strain>
    </source>
</reference>
<proteinExistence type="predicted"/>
<keyword evidence="4" id="KW-1185">Reference proteome</keyword>
<feature type="signal peptide" evidence="2">
    <location>
        <begin position="1"/>
        <end position="24"/>
    </location>
</feature>
<protein>
    <submittedName>
        <fullName evidence="3">Uncharacterized protein</fullName>
    </submittedName>
</protein>
<gene>
    <name evidence="3" type="ORF">ACFFN0_02545</name>
</gene>
<keyword evidence="2" id="KW-0732">Signal</keyword>
<dbReference type="EMBL" id="JBHMAX010000005">
    <property type="protein sequence ID" value="MFB9730918.1"/>
    <property type="molecule type" value="Genomic_DNA"/>
</dbReference>
<accession>A0ABV5UZK6</accession>
<organism evidence="3 4">
    <name type="scientific">Ornithinimicrobium kibberense</name>
    <dbReference type="NCBI Taxonomy" id="282060"/>
    <lineage>
        <taxon>Bacteria</taxon>
        <taxon>Bacillati</taxon>
        <taxon>Actinomycetota</taxon>
        <taxon>Actinomycetes</taxon>
        <taxon>Micrococcales</taxon>
        <taxon>Ornithinimicrobiaceae</taxon>
        <taxon>Ornithinimicrobium</taxon>
    </lineage>
</organism>
<dbReference type="RefSeq" id="WP_181409630.1">
    <property type="nucleotide sequence ID" value="NZ_JBHMAX010000005.1"/>
</dbReference>
<feature type="compositionally biased region" description="Basic and acidic residues" evidence="1">
    <location>
        <begin position="90"/>
        <end position="99"/>
    </location>
</feature>
<dbReference type="PROSITE" id="PS51257">
    <property type="entry name" value="PROKAR_LIPOPROTEIN"/>
    <property type="match status" value="1"/>
</dbReference>
<dbReference type="Proteomes" id="UP001589613">
    <property type="component" value="Unassembled WGS sequence"/>
</dbReference>
<evidence type="ECO:0000256" key="1">
    <source>
        <dbReference type="SAM" id="MobiDB-lite"/>
    </source>
</evidence>
<evidence type="ECO:0000256" key="2">
    <source>
        <dbReference type="SAM" id="SignalP"/>
    </source>
</evidence>
<evidence type="ECO:0000313" key="4">
    <source>
        <dbReference type="Proteomes" id="UP001589613"/>
    </source>
</evidence>
<sequence length="99" mass="10321">MNTNRRPAPLLAATLLAAALTLGACGETAVETPVQQADTVERPPAAEPAATPHPSNVQEVPPADLIKSWPAGSDQGQVDDPVPGRSLTEPSDRLTRHVL</sequence>
<feature type="region of interest" description="Disordered" evidence="1">
    <location>
        <begin position="32"/>
        <end position="99"/>
    </location>
</feature>